<dbReference type="SUPFAM" id="SSF54690">
    <property type="entry name" value="Molybdopterin synthase subunit MoaE"/>
    <property type="match status" value="1"/>
</dbReference>
<comment type="caution">
    <text evidence="2">The sequence shown here is derived from an EMBL/GenBank/DDBJ whole genome shotgun (WGS) entry which is preliminary data.</text>
</comment>
<dbReference type="EMBL" id="NWUJ01000002">
    <property type="protein sequence ID" value="PFH37393.1"/>
    <property type="molecule type" value="Genomic_DNA"/>
</dbReference>
<name>A0A2A9MND5_BESBE</name>
<dbReference type="GO" id="GO:0006777">
    <property type="term" value="P:Mo-molybdopterin cofactor biosynthetic process"/>
    <property type="evidence" value="ECO:0007669"/>
    <property type="project" value="InterPro"/>
</dbReference>
<protein>
    <submittedName>
        <fullName evidence="2">Molybdopterin converting factor, subunit 2 protein</fullName>
    </submittedName>
</protein>
<dbReference type="InterPro" id="IPR036563">
    <property type="entry name" value="MoaE_sf"/>
</dbReference>
<dbReference type="RefSeq" id="XP_029221402.1">
    <property type="nucleotide sequence ID" value="XM_029362437.1"/>
</dbReference>
<evidence type="ECO:0000256" key="1">
    <source>
        <dbReference type="SAM" id="MobiDB-lite"/>
    </source>
</evidence>
<dbReference type="STRING" id="94643.A0A2A9MND5"/>
<dbReference type="InterPro" id="IPR003448">
    <property type="entry name" value="Mopterin_biosynth_MoaE"/>
</dbReference>
<accession>A0A2A9MND5</accession>
<evidence type="ECO:0000313" key="3">
    <source>
        <dbReference type="Proteomes" id="UP000224006"/>
    </source>
</evidence>
<gene>
    <name evidence="2" type="ORF">BESB_038510</name>
</gene>
<dbReference type="KEGG" id="bbes:BESB_038510"/>
<dbReference type="VEuPathDB" id="ToxoDB:BESB_038510"/>
<reference evidence="2 3" key="1">
    <citation type="submission" date="2017-09" db="EMBL/GenBank/DDBJ databases">
        <title>Genome sequencing of Besnoitia besnoiti strain Bb-Ger1.</title>
        <authorList>
            <person name="Schares G."/>
            <person name="Venepally P."/>
            <person name="Lorenzi H.A."/>
        </authorList>
    </citation>
    <scope>NUCLEOTIDE SEQUENCE [LARGE SCALE GENOMIC DNA]</scope>
    <source>
        <strain evidence="2 3">Bb-Ger1</strain>
    </source>
</reference>
<dbReference type="Proteomes" id="UP000224006">
    <property type="component" value="Chromosome II"/>
</dbReference>
<feature type="region of interest" description="Disordered" evidence="1">
    <location>
        <begin position="1"/>
        <end position="50"/>
    </location>
</feature>
<organism evidence="2 3">
    <name type="scientific">Besnoitia besnoiti</name>
    <name type="common">Apicomplexan protozoan</name>
    <dbReference type="NCBI Taxonomy" id="94643"/>
    <lineage>
        <taxon>Eukaryota</taxon>
        <taxon>Sar</taxon>
        <taxon>Alveolata</taxon>
        <taxon>Apicomplexa</taxon>
        <taxon>Conoidasida</taxon>
        <taxon>Coccidia</taxon>
        <taxon>Eucoccidiorida</taxon>
        <taxon>Eimeriorina</taxon>
        <taxon>Sarcocystidae</taxon>
        <taxon>Besnoitia</taxon>
    </lineage>
</organism>
<dbReference type="Pfam" id="PF02391">
    <property type="entry name" value="MoaE"/>
    <property type="match status" value="1"/>
</dbReference>
<dbReference type="PANTHER" id="PTHR23404">
    <property type="entry name" value="MOLYBDOPTERIN SYNTHASE RELATED"/>
    <property type="match status" value="1"/>
</dbReference>
<dbReference type="GeneID" id="40308832"/>
<sequence>MEGRQSAQRGGTNGEGKLKRLRTAQEGMEPEGCGRTPEGTELERDAALQSPDGRDWVLVSARQLQVETFFDFVQSPLCGASTVFVGTARATSRGAPLSSRRAEPLPASADVGVSESTQTKLSHPPHSETEATGHTEKAAENERQEGVLFEDSELDAGDLEVAALELECYTAMAIETLLSICSSVRQTYPDIERLAVAHRTGLVSVGEAALIVCVSSPHRAASMRACSLAVEMVKHYVPIWKEEIFTERAAGGHAHSGEDAQARILHVRRAHCARPEATALPSDRRGRLSPSATAEVFRRRRVPGAMLQPLPCVGAPQPMKSEQHR</sequence>
<dbReference type="CDD" id="cd00756">
    <property type="entry name" value="MoaE"/>
    <property type="match status" value="1"/>
</dbReference>
<dbReference type="OrthoDB" id="10267338at2759"/>
<evidence type="ECO:0000313" key="2">
    <source>
        <dbReference type="EMBL" id="PFH37393.1"/>
    </source>
</evidence>
<dbReference type="Gene3D" id="3.90.1170.40">
    <property type="entry name" value="Molybdopterin biosynthesis MoaE subunit"/>
    <property type="match status" value="1"/>
</dbReference>
<feature type="compositionally biased region" description="Basic and acidic residues" evidence="1">
    <location>
        <begin position="125"/>
        <end position="145"/>
    </location>
</feature>
<dbReference type="AlphaFoldDB" id="A0A2A9MND5"/>
<feature type="region of interest" description="Disordered" evidence="1">
    <location>
        <begin position="91"/>
        <end position="146"/>
    </location>
</feature>
<feature type="compositionally biased region" description="Polar residues" evidence="1">
    <location>
        <begin position="1"/>
        <end position="10"/>
    </location>
</feature>
<proteinExistence type="predicted"/>
<keyword evidence="3" id="KW-1185">Reference proteome</keyword>